<evidence type="ECO:0000256" key="1">
    <source>
        <dbReference type="SAM" id="MobiDB-lite"/>
    </source>
</evidence>
<feature type="compositionally biased region" description="Low complexity" evidence="1">
    <location>
        <begin position="22"/>
        <end position="42"/>
    </location>
</feature>
<feature type="compositionally biased region" description="Polar residues" evidence="1">
    <location>
        <begin position="93"/>
        <end position="102"/>
    </location>
</feature>
<accession>C4WXL6</accession>
<sequence>MSSYALKSKENRIQRPRPPPVTAAASNVASSAPRRTVGFGTTTNTVTVAKPIGAQYRRSVSTTINKTPDLLHPPKFGGQQLSNRSCKPDITKNLPSKTVQKPPSQPCEPVAQSR</sequence>
<feature type="region of interest" description="Disordered" evidence="1">
    <location>
        <begin position="64"/>
        <end position="114"/>
    </location>
</feature>
<reference evidence="2" key="1">
    <citation type="submission" date="2009-06" db="EMBL/GenBank/DDBJ databases">
        <title>A full-length cDNA resource of the pea aphid, Acyrthosiphon pisum.</title>
        <authorList>
            <person name="Shigenobu S."/>
            <person name="Nakabachi A."/>
            <person name="Richards S."/>
        </authorList>
    </citation>
    <scope>NUCLEOTIDE SEQUENCE</scope>
    <source>
        <strain evidence="2">LSR1</strain>
        <tissue evidence="2">Whole body</tissue>
    </source>
</reference>
<feature type="region of interest" description="Disordered" evidence="1">
    <location>
        <begin position="1"/>
        <end position="42"/>
    </location>
</feature>
<gene>
    <name evidence="2" type="primary">ACYPI008024</name>
</gene>
<organism evidence="2">
    <name type="scientific">Acyrthosiphon pisum</name>
    <name type="common">Pea aphid</name>
    <dbReference type="NCBI Taxonomy" id="7029"/>
    <lineage>
        <taxon>Eukaryota</taxon>
        <taxon>Metazoa</taxon>
        <taxon>Ecdysozoa</taxon>
        <taxon>Arthropoda</taxon>
        <taxon>Hexapoda</taxon>
        <taxon>Insecta</taxon>
        <taxon>Pterygota</taxon>
        <taxon>Neoptera</taxon>
        <taxon>Paraneoptera</taxon>
        <taxon>Hemiptera</taxon>
        <taxon>Sternorrhyncha</taxon>
        <taxon>Aphidomorpha</taxon>
        <taxon>Aphidoidea</taxon>
        <taxon>Aphididae</taxon>
        <taxon>Macrosiphini</taxon>
        <taxon>Acyrthosiphon</taxon>
    </lineage>
</organism>
<protein>
    <submittedName>
        <fullName evidence="2">ACYPI008024 protein</fullName>
    </submittedName>
</protein>
<dbReference type="AlphaFoldDB" id="C4WXL6"/>
<name>C4WXL6_ACYPI</name>
<dbReference type="OrthoDB" id="377346at2759"/>
<proteinExistence type="evidence at transcript level"/>
<dbReference type="EMBL" id="AK342707">
    <property type="protein sequence ID" value="BAH72636.1"/>
    <property type="molecule type" value="mRNA"/>
</dbReference>
<evidence type="ECO:0000313" key="2">
    <source>
        <dbReference type="EMBL" id="BAH72636.1"/>
    </source>
</evidence>